<dbReference type="Pfam" id="PF11976">
    <property type="entry name" value="Rad60-SLD"/>
    <property type="match status" value="1"/>
</dbReference>
<protein>
    <recommendedName>
        <fullName evidence="2">Rad60/SUMO-like domain-containing protein</fullName>
    </recommendedName>
</protein>
<feature type="region of interest" description="Disordered" evidence="1">
    <location>
        <begin position="28"/>
        <end position="52"/>
    </location>
</feature>
<name>A0A816LJ18_9BILA</name>
<organism evidence="3 5">
    <name type="scientific">Rotaria magnacalcarata</name>
    <dbReference type="NCBI Taxonomy" id="392030"/>
    <lineage>
        <taxon>Eukaryota</taxon>
        <taxon>Metazoa</taxon>
        <taxon>Spiralia</taxon>
        <taxon>Gnathifera</taxon>
        <taxon>Rotifera</taxon>
        <taxon>Eurotatoria</taxon>
        <taxon>Bdelloidea</taxon>
        <taxon>Philodinida</taxon>
        <taxon>Philodinidae</taxon>
        <taxon>Rotaria</taxon>
    </lineage>
</organism>
<proteinExistence type="predicted"/>
<sequence>MESDEDDFFAYQTAKSLNSKRSQLKQFFQAPATSRQSSSSSNTDSDSEHDLISTKKNKSTFVTIPIQSILIQTETIEKKDLIKNEIDAIVTSCFTSKKKEVKRKIKLGKRTLADDQEYEDEDEYLMDVAQQNKNGPISRAKMNSLNKSTLDDDDEKVTRETAAYTRLDAVLRVTKPLCEKQIQSVDDNVDYEDYEPTKTTTSSSADTIEPVNPVKSSLLKTITLIIDHSDGRQLNLSVPSSITLKSLSEDVAERLSLPSIYLVYNDQTLKLDDNNQSMTLQQLNFSSNDTQLESYPLVRKINIFIQTSATSARRSSFVSKREYTILDTDRFEIIFDAYKRDMKTNNIRFEFDGDTLHPHATPVDYDITGGEILDAFILPTSNNNNNKQKNELKAKKAKEIIFDNDSDD</sequence>
<dbReference type="InterPro" id="IPR022617">
    <property type="entry name" value="Rad60/SUMO-like_dom"/>
</dbReference>
<feature type="compositionally biased region" description="Low complexity" evidence="1">
    <location>
        <begin position="33"/>
        <end position="44"/>
    </location>
</feature>
<comment type="caution">
    <text evidence="3">The sequence shown here is derived from an EMBL/GenBank/DDBJ whole genome shotgun (WGS) entry which is preliminary data.</text>
</comment>
<dbReference type="EMBL" id="CAJNRG010000027">
    <property type="protein sequence ID" value="CAF1944299.1"/>
    <property type="molecule type" value="Genomic_DNA"/>
</dbReference>
<dbReference type="Proteomes" id="UP000663887">
    <property type="component" value="Unassembled WGS sequence"/>
</dbReference>
<reference evidence="3" key="1">
    <citation type="submission" date="2021-02" db="EMBL/GenBank/DDBJ databases">
        <authorList>
            <person name="Nowell W R."/>
        </authorList>
    </citation>
    <scope>NUCLEOTIDE SEQUENCE</scope>
</reference>
<evidence type="ECO:0000313" key="4">
    <source>
        <dbReference type="EMBL" id="CAF3927830.1"/>
    </source>
</evidence>
<evidence type="ECO:0000313" key="3">
    <source>
        <dbReference type="EMBL" id="CAF1944299.1"/>
    </source>
</evidence>
<evidence type="ECO:0000259" key="2">
    <source>
        <dbReference type="Pfam" id="PF11976"/>
    </source>
</evidence>
<evidence type="ECO:0000313" key="5">
    <source>
        <dbReference type="Proteomes" id="UP000663887"/>
    </source>
</evidence>
<dbReference type="CDD" id="cd01763">
    <property type="entry name" value="Ubl_SUMO_like"/>
    <property type="match status" value="1"/>
</dbReference>
<accession>A0A816LJ18</accession>
<feature type="domain" description="Rad60/SUMO-like" evidence="2">
    <location>
        <begin position="335"/>
        <end position="377"/>
    </location>
</feature>
<dbReference type="Gene3D" id="3.10.20.90">
    <property type="entry name" value="Phosphatidylinositol 3-kinase Catalytic Subunit, Chain A, domain 1"/>
    <property type="match status" value="1"/>
</dbReference>
<dbReference type="AlphaFoldDB" id="A0A816LJ18"/>
<dbReference type="SUPFAM" id="SSF54236">
    <property type="entry name" value="Ubiquitin-like"/>
    <property type="match status" value="1"/>
</dbReference>
<evidence type="ECO:0000256" key="1">
    <source>
        <dbReference type="SAM" id="MobiDB-lite"/>
    </source>
</evidence>
<dbReference type="InterPro" id="IPR029071">
    <property type="entry name" value="Ubiquitin-like_domsf"/>
</dbReference>
<dbReference type="EMBL" id="CAJOBF010001226">
    <property type="protein sequence ID" value="CAF3927830.1"/>
    <property type="molecule type" value="Genomic_DNA"/>
</dbReference>
<gene>
    <name evidence="4" type="ORF">UXM345_LOCUS12011</name>
    <name evidence="3" type="ORF">XDN619_LOCUS553</name>
</gene>
<dbReference type="Proteomes" id="UP000663842">
    <property type="component" value="Unassembled WGS sequence"/>
</dbReference>